<comment type="similarity">
    <text evidence="1">Belongs to the 4-oxalocrotonate tautomerase family.</text>
</comment>
<protein>
    <submittedName>
        <fullName evidence="4">Tautomerase</fullName>
    </submittedName>
</protein>
<feature type="domain" description="4-oxalocrotonate tautomerase-like" evidence="3">
    <location>
        <begin position="2"/>
        <end position="59"/>
    </location>
</feature>
<dbReference type="InterPro" id="IPR014347">
    <property type="entry name" value="Tautomerase/MIF_sf"/>
</dbReference>
<dbReference type="GO" id="GO:0016853">
    <property type="term" value="F:isomerase activity"/>
    <property type="evidence" value="ECO:0007669"/>
    <property type="project" value="UniProtKB-KW"/>
</dbReference>
<dbReference type="PANTHER" id="PTHR35530:SF1">
    <property type="entry name" value="2-HYDROXYMUCONATE TAUTOMERASE"/>
    <property type="match status" value="1"/>
</dbReference>
<sequence>MPVVNIQMFDGRDEAKSAIAKEVTDSIAKHANIDPKYIYVIFNDVSVDNWAISGELFSDTLKKQG</sequence>
<evidence type="ECO:0000313" key="4">
    <source>
        <dbReference type="EMBL" id="OUY06253.1"/>
    </source>
</evidence>
<dbReference type="Pfam" id="PF01361">
    <property type="entry name" value="Tautomerase"/>
    <property type="match status" value="1"/>
</dbReference>
<dbReference type="AlphaFoldDB" id="A0A1Z9YVQ5"/>
<evidence type="ECO:0000259" key="3">
    <source>
        <dbReference type="Pfam" id="PF01361"/>
    </source>
</evidence>
<dbReference type="Gene3D" id="3.30.429.10">
    <property type="entry name" value="Macrophage Migration Inhibitory Factor"/>
    <property type="match status" value="1"/>
</dbReference>
<dbReference type="EMBL" id="NEXX01000005">
    <property type="protein sequence ID" value="OUY06253.1"/>
    <property type="molecule type" value="Genomic_DNA"/>
</dbReference>
<keyword evidence="2" id="KW-0413">Isomerase</keyword>
<dbReference type="OrthoDB" id="3395834at2"/>
<name>A0A1Z9YVQ5_9GAMM</name>
<keyword evidence="5" id="KW-1185">Reference proteome</keyword>
<dbReference type="SUPFAM" id="SSF55331">
    <property type="entry name" value="Tautomerase/MIF"/>
    <property type="match status" value="1"/>
</dbReference>
<gene>
    <name evidence="4" type="ORF">CAP51_13355</name>
</gene>
<evidence type="ECO:0000313" key="5">
    <source>
        <dbReference type="Proteomes" id="UP000196536"/>
    </source>
</evidence>
<dbReference type="InterPro" id="IPR004370">
    <property type="entry name" value="4-OT-like_dom"/>
</dbReference>
<evidence type="ECO:0000256" key="1">
    <source>
        <dbReference type="ARBA" id="ARBA00006723"/>
    </source>
</evidence>
<organism evidence="4 5">
    <name type="scientific">Acinetobacter populi</name>
    <dbReference type="NCBI Taxonomy" id="1582270"/>
    <lineage>
        <taxon>Bacteria</taxon>
        <taxon>Pseudomonadati</taxon>
        <taxon>Pseudomonadota</taxon>
        <taxon>Gammaproteobacteria</taxon>
        <taxon>Moraxellales</taxon>
        <taxon>Moraxellaceae</taxon>
        <taxon>Acinetobacter</taxon>
    </lineage>
</organism>
<reference evidence="4 5" key="1">
    <citation type="submission" date="2017-05" db="EMBL/GenBank/DDBJ databases">
        <title>Acinetobacter populi ANC 5415 (= PBJ7), whole genome shotgun sequencing project.</title>
        <authorList>
            <person name="Nemec A."/>
            <person name="Radolfova-Krizova L."/>
        </authorList>
    </citation>
    <scope>NUCLEOTIDE SEQUENCE [LARGE SCALE GENOMIC DNA]</scope>
    <source>
        <strain evidence="4 5">PBJ7</strain>
    </source>
</reference>
<evidence type="ECO:0000256" key="2">
    <source>
        <dbReference type="ARBA" id="ARBA00023235"/>
    </source>
</evidence>
<dbReference type="Proteomes" id="UP000196536">
    <property type="component" value="Unassembled WGS sequence"/>
</dbReference>
<dbReference type="PANTHER" id="PTHR35530">
    <property type="entry name" value="TAUTOMERASE-RELATED"/>
    <property type="match status" value="1"/>
</dbReference>
<comment type="caution">
    <text evidence="4">The sequence shown here is derived from an EMBL/GenBank/DDBJ whole genome shotgun (WGS) entry which is preliminary data.</text>
</comment>
<accession>A0A1Z9YVQ5</accession>
<dbReference type="RefSeq" id="WP_087621257.1">
    <property type="nucleotide sequence ID" value="NZ_NEXX01000005.1"/>
</dbReference>
<proteinExistence type="inferred from homology"/>